<organism evidence="4 5">
    <name type="scientific">Sutcliffiella cohnii</name>
    <dbReference type="NCBI Taxonomy" id="33932"/>
    <lineage>
        <taxon>Bacteria</taxon>
        <taxon>Bacillati</taxon>
        <taxon>Bacillota</taxon>
        <taxon>Bacilli</taxon>
        <taxon>Bacillales</taxon>
        <taxon>Bacillaceae</taxon>
        <taxon>Sutcliffiella</taxon>
    </lineage>
</organism>
<dbReference type="GO" id="GO:0009073">
    <property type="term" value="P:aromatic amino acid family biosynthetic process"/>
    <property type="evidence" value="ECO:0007669"/>
    <property type="project" value="UniProtKB-UniRule"/>
</dbReference>
<keyword evidence="3" id="KW-0413">Isomerase</keyword>
<dbReference type="UniPathway" id="UPA00120">
    <property type="reaction ID" value="UER00203"/>
</dbReference>
<dbReference type="PANTHER" id="PTHR21164:SF0">
    <property type="entry name" value="CHORISMATE MUTASE AROH"/>
    <property type="match status" value="1"/>
</dbReference>
<dbReference type="GO" id="GO:0004106">
    <property type="term" value="F:chorismate mutase activity"/>
    <property type="evidence" value="ECO:0007669"/>
    <property type="project" value="UniProtKB-UniRule"/>
</dbReference>
<comment type="catalytic activity">
    <reaction evidence="3">
        <text>chorismate = prephenate</text>
        <dbReference type="Rhea" id="RHEA:13897"/>
        <dbReference type="ChEBI" id="CHEBI:29748"/>
        <dbReference type="ChEBI" id="CHEBI:29934"/>
        <dbReference type="EC" id="5.4.99.5"/>
    </reaction>
</comment>
<keyword evidence="2 3" id="KW-0028">Amino-acid biosynthesis</keyword>
<feature type="binding site" evidence="2">
    <location>
        <position position="107"/>
    </location>
    <ligand>
        <name>prephenate</name>
        <dbReference type="ChEBI" id="CHEBI:29934"/>
    </ligand>
</feature>
<evidence type="ECO:0000313" key="4">
    <source>
        <dbReference type="EMBL" id="AST92248.1"/>
    </source>
</evidence>
<feature type="binding site" evidence="2">
    <location>
        <position position="6"/>
    </location>
    <ligand>
        <name>prephenate</name>
        <dbReference type="ChEBI" id="CHEBI:29934"/>
    </ligand>
</feature>
<gene>
    <name evidence="4" type="ORF">BC6307_13605</name>
</gene>
<evidence type="ECO:0000256" key="1">
    <source>
        <dbReference type="NCBIfam" id="TIGR01796"/>
    </source>
</evidence>
<dbReference type="STRING" id="1314751.GCA_001591425_02616"/>
<accession>A0A223KSB7</accession>
<dbReference type="GO" id="GO:0046417">
    <property type="term" value="P:chorismate metabolic process"/>
    <property type="evidence" value="ECO:0007669"/>
    <property type="project" value="TreeGrafter"/>
</dbReference>
<protein>
    <recommendedName>
        <fullName evidence="1 3">chorismate mutase</fullName>
        <ecNumber evidence="1 3">5.4.99.5</ecNumber>
    </recommendedName>
</protein>
<dbReference type="KEGG" id="bcoh:BC6307_13605"/>
<evidence type="ECO:0000313" key="5">
    <source>
        <dbReference type="Proteomes" id="UP000215224"/>
    </source>
</evidence>
<dbReference type="EMBL" id="CP018866">
    <property type="protein sequence ID" value="AST92248.1"/>
    <property type="molecule type" value="Genomic_DNA"/>
</dbReference>
<name>A0A223KSB7_9BACI</name>
<dbReference type="Proteomes" id="UP000215224">
    <property type="component" value="Chromosome"/>
</dbReference>
<dbReference type="Pfam" id="PF07736">
    <property type="entry name" value="CM_1"/>
    <property type="match status" value="1"/>
</dbReference>
<dbReference type="PROSITE" id="PS51167">
    <property type="entry name" value="CHORISMATE_MUT_1"/>
    <property type="match status" value="1"/>
</dbReference>
<dbReference type="CDD" id="cd02185">
    <property type="entry name" value="AroH"/>
    <property type="match status" value="1"/>
</dbReference>
<dbReference type="EC" id="5.4.99.5" evidence="1 3"/>
<dbReference type="Gene3D" id="3.30.1330.40">
    <property type="entry name" value="RutC-like"/>
    <property type="match status" value="1"/>
</dbReference>
<keyword evidence="5" id="KW-1185">Reference proteome</keyword>
<sequence length="122" mass="13853">MIRGIRGATTINSNTENEIVEKTLQLVEKMIQQNEIKSEHVAQVIISVTDEITAAFPAKALRLLNGWEYVPVMCTREVPVPGSLPFCIRVMMTVNTKTAQKEINHIYLYEAKKLRPDLVKEN</sequence>
<evidence type="ECO:0000256" key="3">
    <source>
        <dbReference type="PROSITE-ProRule" id="PRU00514"/>
    </source>
</evidence>
<dbReference type="PIRSF" id="PIRSF005965">
    <property type="entry name" value="Chor_mut_AroH"/>
    <property type="match status" value="1"/>
</dbReference>
<dbReference type="GO" id="GO:0008652">
    <property type="term" value="P:amino acid biosynthetic process"/>
    <property type="evidence" value="ECO:0007669"/>
    <property type="project" value="UniProtKB-UniRule"/>
</dbReference>
<keyword evidence="2 3" id="KW-0057">Aromatic amino acid biosynthesis</keyword>
<dbReference type="RefSeq" id="WP_066416866.1">
    <property type="nucleotide sequence ID" value="NZ_CP018866.1"/>
</dbReference>
<dbReference type="SUPFAM" id="SSF55298">
    <property type="entry name" value="YjgF-like"/>
    <property type="match status" value="1"/>
</dbReference>
<dbReference type="PANTHER" id="PTHR21164">
    <property type="entry name" value="CHORISMATE MUTASE"/>
    <property type="match status" value="1"/>
</dbReference>
<proteinExistence type="predicted"/>
<dbReference type="InterPro" id="IPR035959">
    <property type="entry name" value="RutC-like_sf"/>
</dbReference>
<dbReference type="AlphaFoldDB" id="A0A223KSB7"/>
<reference evidence="4 5" key="1">
    <citation type="submission" date="2016-12" db="EMBL/GenBank/DDBJ databases">
        <title>The whole genome sequencing and assembly of Bacillus cohnii DSM 6307T strain.</title>
        <authorList>
            <person name="Lee Y.-J."/>
            <person name="Yi H."/>
            <person name="Bahn Y.-S."/>
            <person name="Kim J.F."/>
            <person name="Lee D.-W."/>
        </authorList>
    </citation>
    <scope>NUCLEOTIDE SEQUENCE [LARGE SCALE GENOMIC DNA]</scope>
    <source>
        <strain evidence="4 5">DSM 6307</strain>
    </source>
</reference>
<dbReference type="NCBIfam" id="TIGR01796">
    <property type="entry name" value="CM_mono_aroH"/>
    <property type="match status" value="1"/>
</dbReference>
<feature type="binding site" evidence="2">
    <location>
        <position position="89"/>
    </location>
    <ligand>
        <name>prephenate</name>
        <dbReference type="ChEBI" id="CHEBI:29934"/>
    </ligand>
</feature>
<evidence type="ECO:0000256" key="2">
    <source>
        <dbReference type="PIRSR" id="PIRSR005965-1"/>
    </source>
</evidence>
<dbReference type="InterPro" id="IPR008243">
    <property type="entry name" value="Chorismate_mutase_AroH"/>
</dbReference>